<dbReference type="Proteomes" id="UP000504636">
    <property type="component" value="Unplaced"/>
</dbReference>
<reference evidence="3" key="3">
    <citation type="submission" date="2025-04" db="UniProtKB">
        <authorList>
            <consortium name="RefSeq"/>
        </authorList>
    </citation>
    <scope>IDENTIFICATION</scope>
    <source>
        <strain evidence="3">CBS 304.34</strain>
    </source>
</reference>
<dbReference type="GeneID" id="54455191"/>
<accession>A0A6A6YL69</accession>
<sequence>MARRIPNSSVPFQATAWTWRHTCTSTNPTLLRPRSDRLPFCLSGACAPCSTPAHKIHSRCTTSIGPIIFLPLPQTQLAQAQKLHAFAASSRRQTNLLTPHTRPCRGVSGSHRPIRIPCFSVLRRRAANKILTAGPGDLAAAVRRQHRPNCDSHVMNLRRGPLSTRRQAH</sequence>
<protein>
    <submittedName>
        <fullName evidence="1 3">Uncharacterized protein</fullName>
    </submittedName>
</protein>
<reference evidence="3" key="2">
    <citation type="submission" date="2020-04" db="EMBL/GenBank/DDBJ databases">
        <authorList>
            <consortium name="NCBI Genome Project"/>
        </authorList>
    </citation>
    <scope>NUCLEOTIDE SEQUENCE</scope>
    <source>
        <strain evidence="3">CBS 304.34</strain>
    </source>
</reference>
<reference evidence="1 3" key="1">
    <citation type="journal article" date="2020" name="Stud. Mycol.">
        <title>101 Dothideomycetes genomes: a test case for predicting lifestyles and emergence of pathogens.</title>
        <authorList>
            <person name="Haridas S."/>
            <person name="Albert R."/>
            <person name="Binder M."/>
            <person name="Bloem J."/>
            <person name="Labutti K."/>
            <person name="Salamov A."/>
            <person name="Andreopoulos B."/>
            <person name="Baker S."/>
            <person name="Barry K."/>
            <person name="Bills G."/>
            <person name="Bluhm B."/>
            <person name="Cannon C."/>
            <person name="Castanera R."/>
            <person name="Culley D."/>
            <person name="Daum C."/>
            <person name="Ezra D."/>
            <person name="Gonzalez J."/>
            <person name="Henrissat B."/>
            <person name="Kuo A."/>
            <person name="Liang C."/>
            <person name="Lipzen A."/>
            <person name="Lutzoni F."/>
            <person name="Magnuson J."/>
            <person name="Mondo S."/>
            <person name="Nolan M."/>
            <person name="Ohm R."/>
            <person name="Pangilinan J."/>
            <person name="Park H.-J."/>
            <person name="Ramirez L."/>
            <person name="Alfaro M."/>
            <person name="Sun H."/>
            <person name="Tritt A."/>
            <person name="Yoshinaga Y."/>
            <person name="Zwiers L.-H."/>
            <person name="Turgeon B."/>
            <person name="Goodwin S."/>
            <person name="Spatafora J."/>
            <person name="Crous P."/>
            <person name="Grigoriev I."/>
        </authorList>
    </citation>
    <scope>NUCLEOTIDE SEQUENCE</scope>
    <source>
        <strain evidence="1 3">CBS 304.34</strain>
    </source>
</reference>
<dbReference type="AlphaFoldDB" id="A0A6A6YL69"/>
<keyword evidence="2" id="KW-1185">Reference proteome</keyword>
<dbReference type="RefSeq" id="XP_033576590.1">
    <property type="nucleotide sequence ID" value="XM_033714298.1"/>
</dbReference>
<evidence type="ECO:0000313" key="1">
    <source>
        <dbReference type="EMBL" id="KAF2809626.1"/>
    </source>
</evidence>
<evidence type="ECO:0000313" key="3">
    <source>
        <dbReference type="RefSeq" id="XP_033576590.1"/>
    </source>
</evidence>
<evidence type="ECO:0000313" key="2">
    <source>
        <dbReference type="Proteomes" id="UP000504636"/>
    </source>
</evidence>
<organism evidence="1">
    <name type="scientific">Mytilinidion resinicola</name>
    <dbReference type="NCBI Taxonomy" id="574789"/>
    <lineage>
        <taxon>Eukaryota</taxon>
        <taxon>Fungi</taxon>
        <taxon>Dikarya</taxon>
        <taxon>Ascomycota</taxon>
        <taxon>Pezizomycotina</taxon>
        <taxon>Dothideomycetes</taxon>
        <taxon>Pleosporomycetidae</taxon>
        <taxon>Mytilinidiales</taxon>
        <taxon>Mytilinidiaceae</taxon>
        <taxon>Mytilinidion</taxon>
    </lineage>
</organism>
<gene>
    <name evidence="1 3" type="ORF">BDZ99DRAFT_32973</name>
</gene>
<proteinExistence type="predicted"/>
<name>A0A6A6YL69_9PEZI</name>
<dbReference type="EMBL" id="MU003701">
    <property type="protein sequence ID" value="KAF2809626.1"/>
    <property type="molecule type" value="Genomic_DNA"/>
</dbReference>